<dbReference type="Proteomes" id="UP000075583">
    <property type="component" value="Unassembled WGS sequence"/>
</dbReference>
<organism evidence="2 3">
    <name type="scientific">Roseivirga ehrenbergii (strain DSM 102268 / JCM 13514 / KCTC 12282 / NCIMB 14502 / KMM 6017)</name>
    <dbReference type="NCBI Taxonomy" id="279360"/>
    <lineage>
        <taxon>Bacteria</taxon>
        <taxon>Pseudomonadati</taxon>
        <taxon>Bacteroidota</taxon>
        <taxon>Cytophagia</taxon>
        <taxon>Cytophagales</taxon>
        <taxon>Roseivirgaceae</taxon>
        <taxon>Roseivirga</taxon>
    </lineage>
</organism>
<dbReference type="EMBL" id="LQZQ01000001">
    <property type="protein sequence ID" value="KYG81832.1"/>
    <property type="molecule type" value="Genomic_DNA"/>
</dbReference>
<dbReference type="RefSeq" id="WP_062587429.1">
    <property type="nucleotide sequence ID" value="NZ_LQZQ01000001.1"/>
</dbReference>
<evidence type="ECO:0000313" key="3">
    <source>
        <dbReference type="Proteomes" id="UP000075583"/>
    </source>
</evidence>
<feature type="transmembrane region" description="Helical" evidence="1">
    <location>
        <begin position="88"/>
        <end position="105"/>
    </location>
</feature>
<reference evidence="2" key="1">
    <citation type="submission" date="2016-01" db="EMBL/GenBank/DDBJ databases">
        <title>Genome sequencing of Roseivirga ehrenbergii KMM 6017.</title>
        <authorList>
            <person name="Selvaratnam C."/>
            <person name="Thevarajoo S."/>
            <person name="Goh K.M."/>
            <person name="Ee R."/>
            <person name="Chan K.-G."/>
            <person name="Chong C.S."/>
        </authorList>
    </citation>
    <scope>NUCLEOTIDE SEQUENCE [LARGE SCALE GENOMIC DNA]</scope>
    <source>
        <strain evidence="2">KMM 6017</strain>
    </source>
</reference>
<evidence type="ECO:0000256" key="1">
    <source>
        <dbReference type="SAM" id="Phobius"/>
    </source>
</evidence>
<name>A0A150XT86_ROSEK</name>
<sequence>MKNQSISSLKSTLAIPLAMAIILIPFSFLIGWNMTSMVVFWFVLIPLVSYLVPTKIFKSTKPIKESVIGLTIFYALMTFMIYEHSDFLQLMLISFVVNILILFFIQLDKKVNKEVVG</sequence>
<protein>
    <submittedName>
        <fullName evidence="2">Uncharacterized protein</fullName>
    </submittedName>
</protein>
<comment type="caution">
    <text evidence="2">The sequence shown here is derived from an EMBL/GenBank/DDBJ whole genome shotgun (WGS) entry which is preliminary data.</text>
</comment>
<feature type="transmembrane region" description="Helical" evidence="1">
    <location>
        <begin position="38"/>
        <end position="54"/>
    </location>
</feature>
<feature type="transmembrane region" description="Helical" evidence="1">
    <location>
        <begin position="66"/>
        <end position="82"/>
    </location>
</feature>
<keyword evidence="3" id="KW-1185">Reference proteome</keyword>
<keyword evidence="1" id="KW-1133">Transmembrane helix</keyword>
<dbReference type="AlphaFoldDB" id="A0A150XT86"/>
<dbReference type="STRING" id="279360.MB14_00095"/>
<keyword evidence="1" id="KW-0472">Membrane</keyword>
<gene>
    <name evidence="2" type="ORF">MB14_00095</name>
</gene>
<keyword evidence="1" id="KW-0812">Transmembrane</keyword>
<feature type="transmembrane region" description="Helical" evidence="1">
    <location>
        <begin position="12"/>
        <end position="32"/>
    </location>
</feature>
<accession>A0A150XT86</accession>
<dbReference type="OrthoDB" id="982769at2"/>
<evidence type="ECO:0000313" key="2">
    <source>
        <dbReference type="EMBL" id="KYG81832.1"/>
    </source>
</evidence>
<proteinExistence type="predicted"/>